<sequence>MGRVITAVRNHIQSIIRANKRFNNYVIATYGDPYRRNVLKTRNAHQALAFLRRVRPHGGGDCPEMALQGVRDAAAAADRNSVLFLFTDASAKDAHLQSSVASLLSSKNIRFFTVASGNLCGRPGNVYKSLATRTRGRFSKLGNAYTKSVMHFIRKAVSGHYSFSVFPRNAGELRRVMMPKRRKGQLPKAKGLLMQACCSRPGKRGSLIFVVDDTGSMGRVITAVRNHIQSIIRANKRFNNYVLGTYGDPYRR</sequence>
<dbReference type="Gene3D" id="3.40.50.410">
    <property type="entry name" value="von Willebrand factor, type A domain"/>
    <property type="match status" value="1"/>
</dbReference>
<keyword evidence="5" id="KW-1185">Reference proteome</keyword>
<name>A0A1I8F2K1_9PLAT</name>
<keyword evidence="2" id="KW-0964">Secreted</keyword>
<dbReference type="SUPFAM" id="SSF53300">
    <property type="entry name" value="vWA-like"/>
    <property type="match status" value="1"/>
</dbReference>
<comment type="subcellular location">
    <subcellularLocation>
        <location evidence="1">Secreted</location>
    </subcellularLocation>
</comment>
<dbReference type="Proteomes" id="UP000095280">
    <property type="component" value="Unplaced"/>
</dbReference>
<organism evidence="5 6">
    <name type="scientific">Macrostomum lignano</name>
    <dbReference type="NCBI Taxonomy" id="282301"/>
    <lineage>
        <taxon>Eukaryota</taxon>
        <taxon>Metazoa</taxon>
        <taxon>Spiralia</taxon>
        <taxon>Lophotrochozoa</taxon>
        <taxon>Platyhelminthes</taxon>
        <taxon>Rhabditophora</taxon>
        <taxon>Macrostomorpha</taxon>
        <taxon>Macrostomida</taxon>
        <taxon>Macrostomidae</taxon>
        <taxon>Macrostomum</taxon>
    </lineage>
</organism>
<dbReference type="AlphaFoldDB" id="A0A1I8F2K1"/>
<dbReference type="PANTHER" id="PTHR14905:SF7">
    <property type="entry name" value="VON WILLEBRAND FACTOR A DOMAIN-CONTAINING PROTEIN 7"/>
    <property type="match status" value="1"/>
</dbReference>
<evidence type="ECO:0000259" key="4">
    <source>
        <dbReference type="Pfam" id="PF25106"/>
    </source>
</evidence>
<feature type="domain" description="Hemicentin-1-like von Willebrand factor A" evidence="4">
    <location>
        <begin position="206"/>
        <end position="249"/>
    </location>
</feature>
<keyword evidence="3" id="KW-0732">Signal</keyword>
<dbReference type="WBParaSite" id="maker-unitig_11715-snap-gene-0.3-mRNA-1">
    <property type="protein sequence ID" value="maker-unitig_11715-snap-gene-0.3-mRNA-1"/>
    <property type="gene ID" value="maker-unitig_11715-snap-gene-0.3"/>
</dbReference>
<evidence type="ECO:0000313" key="5">
    <source>
        <dbReference type="Proteomes" id="UP000095280"/>
    </source>
</evidence>
<reference evidence="6" key="1">
    <citation type="submission" date="2016-11" db="UniProtKB">
        <authorList>
            <consortium name="WormBaseParasite"/>
        </authorList>
    </citation>
    <scope>IDENTIFICATION</scope>
</reference>
<dbReference type="PANTHER" id="PTHR14905">
    <property type="entry name" value="NG37"/>
    <property type="match status" value="1"/>
</dbReference>
<dbReference type="InterPro" id="IPR036465">
    <property type="entry name" value="vWFA_dom_sf"/>
</dbReference>
<evidence type="ECO:0000256" key="3">
    <source>
        <dbReference type="ARBA" id="ARBA00022729"/>
    </source>
</evidence>
<proteinExistence type="predicted"/>
<evidence type="ECO:0000256" key="1">
    <source>
        <dbReference type="ARBA" id="ARBA00004613"/>
    </source>
</evidence>
<dbReference type="Pfam" id="PF25106">
    <property type="entry name" value="VWA_4"/>
    <property type="match status" value="2"/>
</dbReference>
<evidence type="ECO:0000313" key="6">
    <source>
        <dbReference type="WBParaSite" id="maker-unitig_11715-snap-gene-0.3-mRNA-1"/>
    </source>
</evidence>
<dbReference type="InterPro" id="IPR056861">
    <property type="entry name" value="HMCN1-like_VWA"/>
</dbReference>
<evidence type="ECO:0000256" key="2">
    <source>
        <dbReference type="ARBA" id="ARBA00022525"/>
    </source>
</evidence>
<protein>
    <submittedName>
        <fullName evidence="6">VWFA domain-containing protein</fullName>
    </submittedName>
</protein>
<feature type="domain" description="Hemicentin-1-like von Willebrand factor A" evidence="4">
    <location>
        <begin position="1"/>
        <end position="120"/>
    </location>
</feature>
<dbReference type="InterPro" id="IPR052577">
    <property type="entry name" value="VWA7"/>
</dbReference>
<accession>A0A1I8F2K1</accession>